<dbReference type="SUPFAM" id="SSF55486">
    <property type="entry name" value="Metalloproteases ('zincins'), catalytic domain"/>
    <property type="match status" value="1"/>
</dbReference>
<evidence type="ECO:0000313" key="12">
    <source>
        <dbReference type="EnsemblMetazoa" id="CPIJ014905-PA"/>
    </source>
</evidence>
<dbReference type="CDD" id="cd08662">
    <property type="entry name" value="M13"/>
    <property type="match status" value="1"/>
</dbReference>
<dbReference type="InterPro" id="IPR042089">
    <property type="entry name" value="Peptidase_M13_dom_2"/>
</dbReference>
<dbReference type="EMBL" id="DS232413">
    <property type="protein sequence ID" value="EDS41457.1"/>
    <property type="molecule type" value="Genomic_DNA"/>
</dbReference>
<dbReference type="Gene3D" id="1.10.1380.10">
    <property type="entry name" value="Neutral endopeptidase , domain2"/>
    <property type="match status" value="1"/>
</dbReference>
<dbReference type="GO" id="GO:0016485">
    <property type="term" value="P:protein processing"/>
    <property type="evidence" value="ECO:0007669"/>
    <property type="project" value="TreeGrafter"/>
</dbReference>
<dbReference type="OMA" id="GNMVEWW"/>
<dbReference type="VEuPathDB" id="VectorBase:CQUJHB015083"/>
<evidence type="ECO:0000256" key="8">
    <source>
        <dbReference type="ARBA" id="ARBA00023049"/>
    </source>
</evidence>
<evidence type="ECO:0000256" key="7">
    <source>
        <dbReference type="ARBA" id="ARBA00022833"/>
    </source>
</evidence>
<evidence type="ECO:0000259" key="9">
    <source>
        <dbReference type="Pfam" id="PF01431"/>
    </source>
</evidence>
<reference evidence="12" key="2">
    <citation type="submission" date="2020-05" db="UniProtKB">
        <authorList>
            <consortium name="EnsemblMetazoa"/>
        </authorList>
    </citation>
    <scope>IDENTIFICATION</scope>
    <source>
        <strain evidence="12">JHB</strain>
    </source>
</reference>
<keyword evidence="6" id="KW-0378">Hydrolase</keyword>
<dbReference type="PRINTS" id="PR00786">
    <property type="entry name" value="NEPRILYSIN"/>
</dbReference>
<keyword evidence="8 11" id="KW-0482">Metalloprotease</keyword>
<evidence type="ECO:0000256" key="1">
    <source>
        <dbReference type="ARBA" id="ARBA00001947"/>
    </source>
</evidence>
<dbReference type="EnsemblMetazoa" id="CPIJ014905-RA">
    <property type="protein sequence ID" value="CPIJ014905-PA"/>
    <property type="gene ID" value="CPIJ014905"/>
</dbReference>
<sequence length="784" mass="90669">MRPMTPTLTWWGCNLVHFPPEICLSPECLRSAADLKQTMNTRVDPCEDFYAFTCGNWAEDHPRPETYTSYDWFSERQSRILRNIRTYLQKNDSDSEPEPVRQSRAMYRACMNLTAMDSLGYDPIFSVLGELQLPNLPTILNLTDTDYAAYNFDWIRSLAKVKQQLQLDVLFGFDVFPDPKDRDHNRLVLGTIETSSSLPFNDHILRHVRAAKHRIVVSESEDDDDDVLEVDTAYLKAYKKFMIAAMKVLANNTDSKVELDAHEESFQKAADIYVKMSKVIKKFEDQAENASKSNSTEDRLNLHDVVYTTAPQLQNMTDLYIAPKEPFPIWERFLNKVFDGIPEAQLNVKEDLILTSNADMLYLRLLADYLAQTPLAHIELFIWWTVVEELILHTTTEIRKLHYEHYQSMMTVNGFTPRSLYCTGTVNKLMGMAVSYAIAGQNFLQDTKPKVQQMLQYIQHAFERLVRDTTWMDWSTKRATLDKSEAMRSLIGFPEWILDEEQLKKLYDTLDISDSQHLDNMLQIIRLRNVKKLRYWRLKNIVGWDTLPTNVNAFHTFQDNAISKYRLQRVRKSYPNLFDIPRAAIPIAILQYPFYHLGLEALNYGAIGTVLGHELTHGFDDSGRSYGRQFDKDGNLKQWWSNSTVQEYVNRTACFVQQYSGYYIDEADDYIDGLQTLGENIADNGGVREAYHAYKIYMKHHRKEPLLPGFENYTHEQLFFISYGNLWCESHTASAAKAALDDTHCPGWIRLKGVLSNSPEFSRTFGCKVGSGMNPAAGEKCRIW</sequence>
<evidence type="ECO:0000256" key="2">
    <source>
        <dbReference type="ARBA" id="ARBA00004401"/>
    </source>
</evidence>
<dbReference type="GO" id="GO:0005886">
    <property type="term" value="C:plasma membrane"/>
    <property type="evidence" value="ECO:0007669"/>
    <property type="project" value="UniProtKB-SubCell"/>
</dbReference>
<evidence type="ECO:0000256" key="5">
    <source>
        <dbReference type="ARBA" id="ARBA00022723"/>
    </source>
</evidence>
<reference evidence="11" key="1">
    <citation type="submission" date="2007-03" db="EMBL/GenBank/DDBJ databases">
        <title>Annotation of Culex pipiens quinquefasciatus.</title>
        <authorList>
            <consortium name="The Broad Institute Genome Sequencing Platform"/>
            <person name="Atkinson P.W."/>
            <person name="Hemingway J."/>
            <person name="Christensen B.M."/>
            <person name="Higgs S."/>
            <person name="Kodira C."/>
            <person name="Hannick L."/>
            <person name="Megy K."/>
            <person name="O'Leary S."/>
            <person name="Pearson M."/>
            <person name="Haas B.J."/>
            <person name="Mauceli E."/>
            <person name="Wortman J.R."/>
            <person name="Lee N.H."/>
            <person name="Guigo R."/>
            <person name="Stanke M."/>
            <person name="Alvarado L."/>
            <person name="Amedeo P."/>
            <person name="Antoine C.H."/>
            <person name="Arensburger P."/>
            <person name="Bidwell S.L."/>
            <person name="Crawford M."/>
            <person name="Camaro F."/>
            <person name="Devon K."/>
            <person name="Engels R."/>
            <person name="Hammond M."/>
            <person name="Howarth C."/>
            <person name="Koehrsen M."/>
            <person name="Lawson D."/>
            <person name="Montgomery P."/>
            <person name="Nene V."/>
            <person name="Nusbaum C."/>
            <person name="Puiu D."/>
            <person name="Romero-Severson J."/>
            <person name="Severson D.W."/>
            <person name="Shumway M."/>
            <person name="Sisk P."/>
            <person name="Stolte C."/>
            <person name="Zeng Q."/>
            <person name="Eisenstadt E."/>
            <person name="Fraser-Liggett C."/>
            <person name="Strausberg R."/>
            <person name="Galagan J."/>
            <person name="Birren B."/>
            <person name="Collins F.H."/>
        </authorList>
    </citation>
    <scope>NUCLEOTIDE SEQUENCE [LARGE SCALE GENOMIC DNA]</scope>
    <source>
        <strain evidence="11">JHB</strain>
    </source>
</reference>
<comment type="subcellular location">
    <subcellularLocation>
        <location evidence="2">Cell membrane</location>
        <topology evidence="2">Single-pass type II membrane protein</topology>
    </subcellularLocation>
</comment>
<comment type="similarity">
    <text evidence="3">Belongs to the peptidase M13 family.</text>
</comment>
<keyword evidence="4 11" id="KW-0645">Protease</keyword>
<dbReference type="InterPro" id="IPR018497">
    <property type="entry name" value="Peptidase_M13_C"/>
</dbReference>
<evidence type="ECO:0000256" key="3">
    <source>
        <dbReference type="ARBA" id="ARBA00007357"/>
    </source>
</evidence>
<keyword evidence="13" id="KW-1185">Reference proteome</keyword>
<dbReference type="PANTHER" id="PTHR11733">
    <property type="entry name" value="ZINC METALLOPROTEASE FAMILY M13 NEPRILYSIN-RELATED"/>
    <property type="match status" value="1"/>
</dbReference>
<dbReference type="InParanoid" id="B0X6H4"/>
<dbReference type="InterPro" id="IPR000718">
    <property type="entry name" value="Peptidase_M13"/>
</dbReference>
<protein>
    <submittedName>
        <fullName evidence="11 12">Zinc metalloprotease</fullName>
    </submittedName>
</protein>
<evidence type="ECO:0000313" key="11">
    <source>
        <dbReference type="EMBL" id="EDS41457.1"/>
    </source>
</evidence>
<dbReference type="eggNOG" id="KOG3624">
    <property type="taxonomic scope" value="Eukaryota"/>
</dbReference>
<dbReference type="AlphaFoldDB" id="B0X6H4"/>
<dbReference type="Proteomes" id="UP000002320">
    <property type="component" value="Unassembled WGS sequence"/>
</dbReference>
<proteinExistence type="inferred from homology"/>
<dbReference type="InterPro" id="IPR024079">
    <property type="entry name" value="MetalloPept_cat_dom_sf"/>
</dbReference>
<dbReference type="InterPro" id="IPR008753">
    <property type="entry name" value="Peptidase_M13_N"/>
</dbReference>
<dbReference type="OrthoDB" id="6475849at2759"/>
<dbReference type="Pfam" id="PF01431">
    <property type="entry name" value="Peptidase_M13"/>
    <property type="match status" value="1"/>
</dbReference>
<dbReference type="Pfam" id="PF05649">
    <property type="entry name" value="Peptidase_M13_N"/>
    <property type="match status" value="1"/>
</dbReference>
<accession>B0X6H4</accession>
<comment type="cofactor">
    <cofactor evidence="1">
        <name>Zn(2+)</name>
        <dbReference type="ChEBI" id="CHEBI:29105"/>
    </cofactor>
</comment>
<dbReference type="MEROPS" id="M13.A02"/>
<dbReference type="Gene3D" id="3.40.390.10">
    <property type="entry name" value="Collagenase (Catalytic Domain)"/>
    <property type="match status" value="1"/>
</dbReference>
<keyword evidence="5" id="KW-0479">Metal-binding</keyword>
<dbReference type="PANTHER" id="PTHR11733:SF133">
    <property type="entry name" value="PHOSPHATE-REGULATING NEUTRAL ENDOPEPTIDASE PHEX"/>
    <property type="match status" value="1"/>
</dbReference>
<organism>
    <name type="scientific">Culex quinquefasciatus</name>
    <name type="common">Southern house mosquito</name>
    <name type="synonym">Culex pungens</name>
    <dbReference type="NCBI Taxonomy" id="7176"/>
    <lineage>
        <taxon>Eukaryota</taxon>
        <taxon>Metazoa</taxon>
        <taxon>Ecdysozoa</taxon>
        <taxon>Arthropoda</taxon>
        <taxon>Hexapoda</taxon>
        <taxon>Insecta</taxon>
        <taxon>Pterygota</taxon>
        <taxon>Neoptera</taxon>
        <taxon>Endopterygota</taxon>
        <taxon>Diptera</taxon>
        <taxon>Nematocera</taxon>
        <taxon>Culicoidea</taxon>
        <taxon>Culicidae</taxon>
        <taxon>Culicinae</taxon>
        <taxon>Culicini</taxon>
        <taxon>Culex</taxon>
        <taxon>Culex</taxon>
    </lineage>
</organism>
<evidence type="ECO:0000256" key="6">
    <source>
        <dbReference type="ARBA" id="ARBA00022801"/>
    </source>
</evidence>
<dbReference type="PROSITE" id="PS51885">
    <property type="entry name" value="NEPRILYSIN"/>
    <property type="match status" value="1"/>
</dbReference>
<feature type="domain" description="Peptidase M13 N-terminal" evidence="10">
    <location>
        <begin position="45"/>
        <end position="494"/>
    </location>
</feature>
<keyword evidence="7" id="KW-0862">Zinc</keyword>
<dbReference type="VEuPathDB" id="VectorBase:CPIJ014905"/>
<gene>
    <name evidence="12" type="primary">6048309</name>
    <name evidence="11" type="ORF">CpipJ_CPIJ014905</name>
</gene>
<evidence type="ECO:0000313" key="13">
    <source>
        <dbReference type="Proteomes" id="UP000002320"/>
    </source>
</evidence>
<evidence type="ECO:0000256" key="4">
    <source>
        <dbReference type="ARBA" id="ARBA00022670"/>
    </source>
</evidence>
<dbReference type="KEGG" id="cqu:CpipJ_CPIJ014905"/>
<dbReference type="GO" id="GO:0004222">
    <property type="term" value="F:metalloendopeptidase activity"/>
    <property type="evidence" value="ECO:0007669"/>
    <property type="project" value="InterPro"/>
</dbReference>
<dbReference type="STRING" id="7176.B0X6H4"/>
<dbReference type="GO" id="GO:0046872">
    <property type="term" value="F:metal ion binding"/>
    <property type="evidence" value="ECO:0007669"/>
    <property type="project" value="UniProtKB-KW"/>
</dbReference>
<evidence type="ECO:0000259" key="10">
    <source>
        <dbReference type="Pfam" id="PF05649"/>
    </source>
</evidence>
<dbReference type="HOGENOM" id="CLU_006187_4_3_1"/>
<feature type="domain" description="Peptidase M13 C-terminal" evidence="9">
    <location>
        <begin position="584"/>
        <end position="779"/>
    </location>
</feature>
<dbReference type="FunCoup" id="B0X6H4">
    <property type="interactions" value="39"/>
</dbReference>
<name>B0X6H4_CULQU</name>